<reference evidence="1" key="1">
    <citation type="submission" date="2020-07" db="EMBL/GenBank/DDBJ databases">
        <authorList>
            <person name="Ferguson B K."/>
        </authorList>
    </citation>
    <scope>NUCLEOTIDE SEQUENCE</scope>
    <source>
        <strain evidence="1">L06</strain>
    </source>
</reference>
<dbReference type="AlphaFoldDB" id="A0A6V7KUF1"/>
<sequence>MKSLLVFIPKSFHTEKPGYIYGRVVYDHESNTKKFYVIGTQPSDPRGTPKIQSDLIGYFSGADVSPKIDKKVHDWIQLQYKPDDRSSDNYFLNSVIVDNHRIDMSIHHTVIIIYDKVGLLQAELFINGNQSGNHFLELKEILERKVIEDKVKKKGLFQGIQESVLMYTVFCFMYPVMFLSKLTNKLLPISKYSTLGLHLSGWLENVKWLLATIIQEKRISLKTSNHILATAIDVSLGVLALKLLLHYIGGIPPSQILLDNAEVRKN</sequence>
<accession>A0A6V7KUF1</accession>
<gene>
    <name evidence="1" type="ORF">BBRV_LOCUS85554</name>
</gene>
<organism evidence="1">
    <name type="scientific">Bracon brevicornis</name>
    <dbReference type="NCBI Taxonomy" id="1563983"/>
    <lineage>
        <taxon>Eukaryota</taxon>
        <taxon>Metazoa</taxon>
        <taxon>Ecdysozoa</taxon>
        <taxon>Arthropoda</taxon>
        <taxon>Hexapoda</taxon>
        <taxon>Insecta</taxon>
        <taxon>Pterygota</taxon>
        <taxon>Neoptera</taxon>
        <taxon>Endopterygota</taxon>
        <taxon>Hymenoptera</taxon>
        <taxon>Apocrita</taxon>
        <taxon>Ichneumonoidea</taxon>
        <taxon>Braconidae</taxon>
        <taxon>Braconinae</taxon>
        <taxon>Bracon</taxon>
    </lineage>
</organism>
<dbReference type="EMBL" id="CADCXW020000286">
    <property type="protein sequence ID" value="CAD1566150.1"/>
    <property type="molecule type" value="Genomic_DNA"/>
</dbReference>
<name>A0A6V7KUF1_9HYME</name>
<protein>
    <submittedName>
        <fullName evidence="1">Uncharacterized protein</fullName>
    </submittedName>
</protein>
<proteinExistence type="predicted"/>
<evidence type="ECO:0000313" key="1">
    <source>
        <dbReference type="EMBL" id="CAD1566150.1"/>
    </source>
</evidence>